<feature type="transmembrane region" description="Helical" evidence="8">
    <location>
        <begin position="426"/>
        <end position="447"/>
    </location>
</feature>
<name>A0A0F5X807_STACC</name>
<accession>A0A0F5X807</accession>
<comment type="function">
    <text evidence="8">Uptake of L-lactate across the membrane. Can also transport D-lactate and glycolate.</text>
</comment>
<evidence type="ECO:0000313" key="10">
    <source>
        <dbReference type="Proteomes" id="UP000034455"/>
    </source>
</evidence>
<comment type="subcellular location">
    <subcellularLocation>
        <location evidence="1 8">Cell membrane</location>
        <topology evidence="1 8">Multi-pass membrane protein</topology>
    </subcellularLocation>
</comment>
<dbReference type="Pfam" id="PF02652">
    <property type="entry name" value="Lactate_perm"/>
    <property type="match status" value="1"/>
</dbReference>
<evidence type="ECO:0000256" key="1">
    <source>
        <dbReference type="ARBA" id="ARBA00004651"/>
    </source>
</evidence>
<feature type="transmembrane region" description="Helical" evidence="8">
    <location>
        <begin position="12"/>
        <end position="33"/>
    </location>
</feature>
<dbReference type="GO" id="GO:0005886">
    <property type="term" value="C:plasma membrane"/>
    <property type="evidence" value="ECO:0007669"/>
    <property type="project" value="UniProtKB-SubCell"/>
</dbReference>
<keyword evidence="5 8" id="KW-0812">Transmembrane</keyword>
<dbReference type="InterPro" id="IPR003804">
    <property type="entry name" value="Lactate_perm"/>
</dbReference>
<dbReference type="GO" id="GO:0015129">
    <property type="term" value="F:lactate transmembrane transporter activity"/>
    <property type="evidence" value="ECO:0007669"/>
    <property type="project" value="UniProtKB-UniRule"/>
</dbReference>
<feature type="transmembrane region" description="Helical" evidence="8">
    <location>
        <begin position="116"/>
        <end position="144"/>
    </location>
</feature>
<dbReference type="PATRIC" id="fig|74704.4.peg.313"/>
<dbReference type="RefSeq" id="WP_019468859.1">
    <property type="nucleotide sequence ID" value="NZ_BKAS01000010.1"/>
</dbReference>
<keyword evidence="3 8" id="KW-0813">Transport</keyword>
<evidence type="ECO:0000313" key="9">
    <source>
        <dbReference type="EMBL" id="KKI65029.1"/>
    </source>
</evidence>
<reference evidence="9 10" key="1">
    <citation type="submission" date="2015-03" db="EMBL/GenBank/DDBJ databases">
        <title>Genome Assembly of Staphylococcus cohnii subsp. cohnii strain G22B2.</title>
        <authorList>
            <person name="Nair G."/>
            <person name="Kaur G."/>
            <person name="Khatri I."/>
            <person name="Singh N.K."/>
            <person name="Sathyabama S."/>
            <person name="Maurya S.K."/>
            <person name="Subramanian S."/>
            <person name="Agrewala J.N."/>
            <person name="Mayilraj S."/>
        </authorList>
    </citation>
    <scope>NUCLEOTIDE SEQUENCE [LARGE SCALE GENOMIC DNA]</scope>
    <source>
        <strain evidence="9 10">G22B2</strain>
    </source>
</reference>
<evidence type="ECO:0000256" key="4">
    <source>
        <dbReference type="ARBA" id="ARBA00022475"/>
    </source>
</evidence>
<dbReference type="GeneID" id="78333109"/>
<dbReference type="EMBL" id="LAKJ01000003">
    <property type="protein sequence ID" value="KKI65029.1"/>
    <property type="molecule type" value="Genomic_DNA"/>
</dbReference>
<evidence type="ECO:0000256" key="8">
    <source>
        <dbReference type="RuleBase" id="RU365092"/>
    </source>
</evidence>
<feature type="transmembrane region" description="Helical" evidence="8">
    <location>
        <begin position="350"/>
        <end position="372"/>
    </location>
</feature>
<organism evidence="9 10">
    <name type="scientific">Staphylococcus cohnii subsp. cohnii</name>
    <dbReference type="NCBI Taxonomy" id="74704"/>
    <lineage>
        <taxon>Bacteria</taxon>
        <taxon>Bacillati</taxon>
        <taxon>Bacillota</taxon>
        <taxon>Bacilli</taxon>
        <taxon>Bacillales</taxon>
        <taxon>Staphylococcaceae</taxon>
        <taxon>Staphylococcus</taxon>
        <taxon>Staphylococcus cohnii species complex</taxon>
    </lineage>
</organism>
<dbReference type="GO" id="GO:0015295">
    <property type="term" value="F:solute:proton symporter activity"/>
    <property type="evidence" value="ECO:0007669"/>
    <property type="project" value="TreeGrafter"/>
</dbReference>
<evidence type="ECO:0000256" key="6">
    <source>
        <dbReference type="ARBA" id="ARBA00022989"/>
    </source>
</evidence>
<dbReference type="PANTHER" id="PTHR30003">
    <property type="entry name" value="L-LACTATE PERMEASE"/>
    <property type="match status" value="1"/>
</dbReference>
<dbReference type="AlphaFoldDB" id="A0A0F5X807"/>
<dbReference type="PANTHER" id="PTHR30003:SF5">
    <property type="entry name" value="L-LACTATE PERMEASE"/>
    <property type="match status" value="1"/>
</dbReference>
<sequence length="534" mass="57227">MFVESINPFNNVLLSSIVAAIPIILFLLCLTIFKMKGIYASITTLVVTLILAITIFKLPMNIATGASIEGFFQGIIPIGYIVIMAVLLYKVTNETGQFDKIQDSIASVSQDHRIQLLLIGFAFNGFLEGAAGFGVPIAICALLLTQLGFKPLEAAMLCLIANASAGAFGAIGLPVTVIDTLGLPSDVTGFAVSQMSALTLSIMNMFIPFLLVWIIDGFKGIKETLPAILIVGGTFTILQALITVFIGPELADIIPPLVSMLALALYSKKHQPKNIFRLKDSGEPKSIVKHNFKTLIYAWSPFVILTALVMIWSAPQFKALFSPNGALSALVFNIQLPGTYSDIADKAITLPLNIIGQTGTAILLVILITILMSKQVNMLDATRLLKLTFKELWLPIITICIILIISKLMTYAGLSNALGEGIAKAGSIFPLLSPILGWIGVFLTGSVTNNNTLFAPIQSAVANNIGTSGALLVSANTVGGVAAKLISPQSIAIATASVQQVGKESELLKMTLRYSFAFIIFICLWTFMLNFIIH</sequence>
<evidence type="ECO:0000256" key="7">
    <source>
        <dbReference type="ARBA" id="ARBA00023136"/>
    </source>
</evidence>
<feature type="transmembrane region" description="Helical" evidence="8">
    <location>
        <begin position="195"/>
        <end position="215"/>
    </location>
</feature>
<keyword evidence="4 8" id="KW-1003">Cell membrane</keyword>
<protein>
    <recommendedName>
        <fullName evidence="8">L-lactate permease</fullName>
    </recommendedName>
</protein>
<keyword evidence="7 8" id="KW-0472">Membrane</keyword>
<feature type="transmembrane region" description="Helical" evidence="8">
    <location>
        <begin position="253"/>
        <end position="269"/>
    </location>
</feature>
<comment type="similarity">
    <text evidence="2 8">Belongs to the lactate permease family.</text>
</comment>
<comment type="caution">
    <text evidence="9">The sequence shown here is derived from an EMBL/GenBank/DDBJ whole genome shotgun (WGS) entry which is preliminary data.</text>
</comment>
<dbReference type="NCBIfam" id="TIGR00795">
    <property type="entry name" value="lctP"/>
    <property type="match status" value="1"/>
</dbReference>
<feature type="transmembrane region" description="Helical" evidence="8">
    <location>
        <begin position="295"/>
        <end position="314"/>
    </location>
</feature>
<evidence type="ECO:0000256" key="5">
    <source>
        <dbReference type="ARBA" id="ARBA00022692"/>
    </source>
</evidence>
<feature type="transmembrane region" description="Helical" evidence="8">
    <location>
        <begin position="156"/>
        <end position="175"/>
    </location>
</feature>
<feature type="transmembrane region" description="Helical" evidence="8">
    <location>
        <begin position="392"/>
        <end position="414"/>
    </location>
</feature>
<dbReference type="Proteomes" id="UP000034455">
    <property type="component" value="Unassembled WGS sequence"/>
</dbReference>
<gene>
    <name evidence="9" type="ORF">UF66_1672</name>
</gene>
<keyword evidence="6 8" id="KW-1133">Transmembrane helix</keyword>
<feature type="transmembrane region" description="Helical" evidence="8">
    <location>
        <begin position="70"/>
        <end position="89"/>
    </location>
</feature>
<evidence type="ECO:0000256" key="3">
    <source>
        <dbReference type="ARBA" id="ARBA00022448"/>
    </source>
</evidence>
<feature type="transmembrane region" description="Helical" evidence="8">
    <location>
        <begin position="227"/>
        <end position="247"/>
    </location>
</feature>
<feature type="transmembrane region" description="Helical" evidence="8">
    <location>
        <begin position="514"/>
        <end position="533"/>
    </location>
</feature>
<evidence type="ECO:0000256" key="2">
    <source>
        <dbReference type="ARBA" id="ARBA00010100"/>
    </source>
</evidence>
<feature type="transmembrane region" description="Helical" evidence="8">
    <location>
        <begin position="39"/>
        <end position="58"/>
    </location>
</feature>
<proteinExistence type="inferred from homology"/>